<dbReference type="KEGG" id="plyc:GXP70_12370"/>
<dbReference type="Proteomes" id="UP000476064">
    <property type="component" value="Chromosome"/>
</dbReference>
<evidence type="ECO:0000313" key="3">
    <source>
        <dbReference type="Proteomes" id="UP000476064"/>
    </source>
</evidence>
<gene>
    <name evidence="2" type="ORF">GXP70_12370</name>
</gene>
<feature type="coiled-coil region" evidence="1">
    <location>
        <begin position="26"/>
        <end position="56"/>
    </location>
</feature>
<dbReference type="EMBL" id="CP048209">
    <property type="protein sequence ID" value="QHT60655.1"/>
    <property type="molecule type" value="Genomic_DNA"/>
</dbReference>
<protein>
    <submittedName>
        <fullName evidence="2">Uncharacterized protein</fullName>
    </submittedName>
</protein>
<reference evidence="2 3" key="1">
    <citation type="submission" date="2020-01" db="EMBL/GenBank/DDBJ databases">
        <title>Paenibacillus sp. nov., isolated from tomato rhizosphere.</title>
        <authorList>
            <person name="Weon H.-Y."/>
            <person name="Lee S.A."/>
        </authorList>
    </citation>
    <scope>NUCLEOTIDE SEQUENCE [LARGE SCALE GENOMIC DNA]</scope>
    <source>
        <strain evidence="2 3">12200R-189</strain>
    </source>
</reference>
<proteinExistence type="predicted"/>
<sequence length="133" mass="15519">MSSVCVCHLNEWCFYCEMYSPLEDAHEQLIDDNDALRQEIERLKEDKRRLLTLNDENYQRSCNYAGEIERLKADNAALLECVKWYANEDVHSIDSSAEPIRLEYPVYEPTYYESDCGQRARECLAKIGGTEHA</sequence>
<evidence type="ECO:0000313" key="2">
    <source>
        <dbReference type="EMBL" id="QHT60655.1"/>
    </source>
</evidence>
<dbReference type="AlphaFoldDB" id="A0A6C0G5Y6"/>
<evidence type="ECO:0000256" key="1">
    <source>
        <dbReference type="SAM" id="Coils"/>
    </source>
</evidence>
<organism evidence="2 3">
    <name type="scientific">Paenibacillus lycopersici</name>
    <dbReference type="NCBI Taxonomy" id="2704462"/>
    <lineage>
        <taxon>Bacteria</taxon>
        <taxon>Bacillati</taxon>
        <taxon>Bacillota</taxon>
        <taxon>Bacilli</taxon>
        <taxon>Bacillales</taxon>
        <taxon>Paenibacillaceae</taxon>
        <taxon>Paenibacillus</taxon>
    </lineage>
</organism>
<name>A0A6C0G5Y6_9BACL</name>
<keyword evidence="3" id="KW-1185">Reference proteome</keyword>
<dbReference type="RefSeq" id="WP_162357040.1">
    <property type="nucleotide sequence ID" value="NZ_CP048209.1"/>
</dbReference>
<accession>A0A6C0G5Y6</accession>
<keyword evidence="1" id="KW-0175">Coiled coil</keyword>